<comment type="subcellular location">
    <subcellularLocation>
        <location evidence="1">Membrane</location>
        <topology evidence="1">Single-pass membrane protein</topology>
    </subcellularLocation>
</comment>
<evidence type="ECO:0000313" key="6">
    <source>
        <dbReference type="RefSeq" id="XP_024927824.2"/>
    </source>
</evidence>
<keyword evidence="2 3" id="KW-0732">Signal</keyword>
<evidence type="ECO:0000259" key="4">
    <source>
        <dbReference type="Pfam" id="PF13947"/>
    </source>
</evidence>
<proteinExistence type="predicted"/>
<organism evidence="5 6">
    <name type="scientific">Ziziphus jujuba</name>
    <name type="common">Chinese jujube</name>
    <name type="synonym">Ziziphus sativa</name>
    <dbReference type="NCBI Taxonomy" id="326968"/>
    <lineage>
        <taxon>Eukaryota</taxon>
        <taxon>Viridiplantae</taxon>
        <taxon>Streptophyta</taxon>
        <taxon>Embryophyta</taxon>
        <taxon>Tracheophyta</taxon>
        <taxon>Spermatophyta</taxon>
        <taxon>Magnoliopsida</taxon>
        <taxon>eudicotyledons</taxon>
        <taxon>Gunneridae</taxon>
        <taxon>Pentapetalae</taxon>
        <taxon>rosids</taxon>
        <taxon>fabids</taxon>
        <taxon>Rosales</taxon>
        <taxon>Rhamnaceae</taxon>
        <taxon>Paliureae</taxon>
        <taxon>Ziziphus</taxon>
    </lineage>
</organism>
<evidence type="ECO:0000256" key="3">
    <source>
        <dbReference type="SAM" id="SignalP"/>
    </source>
</evidence>
<keyword evidence="5" id="KW-1185">Reference proteome</keyword>
<protein>
    <submittedName>
        <fullName evidence="6">Uncharacterized protein LOC107413339</fullName>
    </submittedName>
</protein>
<dbReference type="Pfam" id="PF13947">
    <property type="entry name" value="GUB_WAK_bind"/>
    <property type="match status" value="1"/>
</dbReference>
<feature type="domain" description="Wall-associated receptor kinase galacturonan-binding" evidence="4">
    <location>
        <begin position="37"/>
        <end position="99"/>
    </location>
</feature>
<dbReference type="PANTHER" id="PTHR33138">
    <property type="entry name" value="OS01G0690200 PROTEIN"/>
    <property type="match status" value="1"/>
</dbReference>
<evidence type="ECO:0000256" key="1">
    <source>
        <dbReference type="ARBA" id="ARBA00004167"/>
    </source>
</evidence>
<feature type="chain" id="PRO_5046767267" evidence="3">
    <location>
        <begin position="30"/>
        <end position="351"/>
    </location>
</feature>
<name>A0A6P6G126_ZIZJJ</name>
<dbReference type="RefSeq" id="XP_024927824.2">
    <property type="nucleotide sequence ID" value="XM_025072056.3"/>
</dbReference>
<evidence type="ECO:0000313" key="5">
    <source>
        <dbReference type="Proteomes" id="UP001652623"/>
    </source>
</evidence>
<dbReference type="GO" id="GO:0030247">
    <property type="term" value="F:polysaccharide binding"/>
    <property type="evidence" value="ECO:0007669"/>
    <property type="project" value="InterPro"/>
</dbReference>
<sequence>MKQQQQQQKSTIALLVFFISLFITELVDARNLYHQICTSSCGDIKNISYPFRLNTDPTSCGDEDYELSCQNNKTILEFHSQKYIVKQISYDDQTIRLVDVNFENGTCNLPSGSEPYPENVYETITGDYRYQGGPVIGQRSYISFFNCSANITHPAYARVPCFNIRDSSYYIYAVFEGYLPPEMGKQMETCLLISMSPADFAADIIFPSYETIRQLLQSGFELSWSLFCRDCIRKGALCSTSLWDNPSAYQCEEVYSVAEYTIYWDIWLISTRRYMFAPLVIYVFLIHKFCTRKKTVEEDSRNSMNDKAVEMVEGDVNDVKMHPPLMSIEEIEDVQSDSSTEWLITESMEKS</sequence>
<dbReference type="GO" id="GO:0016020">
    <property type="term" value="C:membrane"/>
    <property type="evidence" value="ECO:0007669"/>
    <property type="project" value="UniProtKB-SubCell"/>
</dbReference>
<dbReference type="KEGG" id="zju:107413339"/>
<dbReference type="InParanoid" id="A0A6P6G126"/>
<dbReference type="Proteomes" id="UP001652623">
    <property type="component" value="Chromosome 12"/>
</dbReference>
<evidence type="ECO:0000256" key="2">
    <source>
        <dbReference type="ARBA" id="ARBA00022729"/>
    </source>
</evidence>
<accession>A0A6P6G126</accession>
<dbReference type="GeneID" id="107413339"/>
<gene>
    <name evidence="6" type="primary">LOC107413339</name>
</gene>
<reference evidence="6" key="1">
    <citation type="submission" date="2025-08" db="UniProtKB">
        <authorList>
            <consortium name="RefSeq"/>
        </authorList>
    </citation>
    <scope>IDENTIFICATION</scope>
    <source>
        <tissue evidence="6">Seedling</tissue>
    </source>
</reference>
<dbReference type="AlphaFoldDB" id="A0A6P6G126"/>
<dbReference type="PANTHER" id="PTHR33138:SF59">
    <property type="entry name" value="LEAF RUST 10 DISEASE-RESISTANCE LOCUS RECEPTOR-LIKE PROTEIN KINASE-LIKE 1.2"/>
    <property type="match status" value="1"/>
</dbReference>
<feature type="signal peptide" evidence="3">
    <location>
        <begin position="1"/>
        <end position="29"/>
    </location>
</feature>
<dbReference type="InterPro" id="IPR025287">
    <property type="entry name" value="WAK_GUB"/>
</dbReference>